<dbReference type="GO" id="GO:0051539">
    <property type="term" value="F:4 iron, 4 sulfur cluster binding"/>
    <property type="evidence" value="ECO:0007669"/>
    <property type="project" value="TreeGrafter"/>
</dbReference>
<dbReference type="PANTHER" id="PTHR43011:SF1">
    <property type="entry name" value="IRON-SULFUR CLUSTER ASSEMBLY 2 HOMOLOG, MITOCHONDRIAL"/>
    <property type="match status" value="1"/>
</dbReference>
<dbReference type="FunFam" id="2.60.300.12:FF:000025">
    <property type="match status" value="1"/>
</dbReference>
<evidence type="ECO:0000256" key="1">
    <source>
        <dbReference type="ARBA" id="ARBA00006718"/>
    </source>
</evidence>
<dbReference type="Gene3D" id="2.60.300.12">
    <property type="entry name" value="HesB-like domain"/>
    <property type="match status" value="1"/>
</dbReference>
<name>A0AA36GBI8_9BILA</name>
<gene>
    <name evidence="3" type="ORF">MSPICULIGERA_LOCUS25587</name>
</gene>
<dbReference type="AlphaFoldDB" id="A0AA36GBI8"/>
<dbReference type="InterPro" id="IPR035903">
    <property type="entry name" value="HesB-like_dom_sf"/>
</dbReference>
<dbReference type="GO" id="GO:0005739">
    <property type="term" value="C:mitochondrion"/>
    <property type="evidence" value="ECO:0007669"/>
    <property type="project" value="TreeGrafter"/>
</dbReference>
<dbReference type="Pfam" id="PF01521">
    <property type="entry name" value="Fe-S_biosyn"/>
    <property type="match status" value="1"/>
</dbReference>
<evidence type="ECO:0000259" key="2">
    <source>
        <dbReference type="Pfam" id="PF01521"/>
    </source>
</evidence>
<dbReference type="InterPro" id="IPR016092">
    <property type="entry name" value="ATAP"/>
</dbReference>
<comment type="caution">
    <text evidence="3">The sequence shown here is derived from an EMBL/GenBank/DDBJ whole genome shotgun (WGS) entry which is preliminary data.</text>
</comment>
<organism evidence="3 4">
    <name type="scientific">Mesorhabditis spiculigera</name>
    <dbReference type="NCBI Taxonomy" id="96644"/>
    <lineage>
        <taxon>Eukaryota</taxon>
        <taxon>Metazoa</taxon>
        <taxon>Ecdysozoa</taxon>
        <taxon>Nematoda</taxon>
        <taxon>Chromadorea</taxon>
        <taxon>Rhabditida</taxon>
        <taxon>Rhabditina</taxon>
        <taxon>Rhabditomorpha</taxon>
        <taxon>Rhabditoidea</taxon>
        <taxon>Rhabditidae</taxon>
        <taxon>Mesorhabditinae</taxon>
        <taxon>Mesorhabditis</taxon>
    </lineage>
</organism>
<dbReference type="GO" id="GO:0016226">
    <property type="term" value="P:iron-sulfur cluster assembly"/>
    <property type="evidence" value="ECO:0007669"/>
    <property type="project" value="InterPro"/>
</dbReference>
<sequence length="152" mass="16592">MLLRRFSPFTRCLLSAGPSRPISTTLAEMAAPSSARLLPQLTADELKVTARASERLKQILADGEKLRVEVDGGGCSGFEYKMRLDKTLQDDDRVMKIADGAEVVVDQLSLGYLRGATLDYVEDLMKASFRIVDNPIAQKGCSCGSSFALKMD</sequence>
<dbReference type="Proteomes" id="UP001177023">
    <property type="component" value="Unassembled WGS sequence"/>
</dbReference>
<evidence type="ECO:0000313" key="4">
    <source>
        <dbReference type="Proteomes" id="UP001177023"/>
    </source>
</evidence>
<comment type="similarity">
    <text evidence="1">Belongs to the HesB/IscA family.</text>
</comment>
<keyword evidence="4" id="KW-1185">Reference proteome</keyword>
<evidence type="ECO:0000313" key="3">
    <source>
        <dbReference type="EMBL" id="CAJ0587631.1"/>
    </source>
</evidence>
<reference evidence="3" key="1">
    <citation type="submission" date="2023-06" db="EMBL/GenBank/DDBJ databases">
        <authorList>
            <person name="Delattre M."/>
        </authorList>
    </citation>
    <scope>NUCLEOTIDE SEQUENCE</scope>
    <source>
        <strain evidence="3">AF72</strain>
    </source>
</reference>
<dbReference type="GO" id="GO:0005506">
    <property type="term" value="F:iron ion binding"/>
    <property type="evidence" value="ECO:0007669"/>
    <property type="project" value="TreeGrafter"/>
</dbReference>
<feature type="non-terminal residue" evidence="3">
    <location>
        <position position="152"/>
    </location>
</feature>
<dbReference type="PANTHER" id="PTHR43011">
    <property type="entry name" value="IRON-SULFUR CLUSTER ASSEMBLY 2 HOMOLOG, MITOCHONDRIAL"/>
    <property type="match status" value="1"/>
</dbReference>
<dbReference type="InterPro" id="IPR000361">
    <property type="entry name" value="ATAP_core_dom"/>
</dbReference>
<dbReference type="NCBIfam" id="TIGR00049">
    <property type="entry name" value="iron-sulfur cluster assembly accessory protein"/>
    <property type="match status" value="1"/>
</dbReference>
<accession>A0AA36GBI8</accession>
<dbReference type="SUPFAM" id="SSF89360">
    <property type="entry name" value="HesB-like domain"/>
    <property type="match status" value="1"/>
</dbReference>
<protein>
    <recommendedName>
        <fullName evidence="2">Core domain-containing protein</fullName>
    </recommendedName>
</protein>
<dbReference type="EMBL" id="CATQJA010002710">
    <property type="protein sequence ID" value="CAJ0587631.1"/>
    <property type="molecule type" value="Genomic_DNA"/>
</dbReference>
<proteinExistence type="inferred from homology"/>
<dbReference type="GO" id="GO:0051537">
    <property type="term" value="F:2 iron, 2 sulfur cluster binding"/>
    <property type="evidence" value="ECO:0007669"/>
    <property type="project" value="TreeGrafter"/>
</dbReference>
<feature type="domain" description="Core" evidence="2">
    <location>
        <begin position="45"/>
        <end position="144"/>
    </location>
</feature>